<keyword evidence="1" id="KW-1133">Transmembrane helix</keyword>
<accession>A0A098QYP9</accession>
<protein>
    <submittedName>
        <fullName evidence="2">Uncharacterized protein</fullName>
    </submittedName>
</protein>
<feature type="transmembrane region" description="Helical" evidence="1">
    <location>
        <begin position="193"/>
        <end position="210"/>
    </location>
</feature>
<organism evidence="2 3">
    <name type="scientific">Spirochaeta lutea</name>
    <dbReference type="NCBI Taxonomy" id="1480694"/>
    <lineage>
        <taxon>Bacteria</taxon>
        <taxon>Pseudomonadati</taxon>
        <taxon>Spirochaetota</taxon>
        <taxon>Spirochaetia</taxon>
        <taxon>Spirochaetales</taxon>
        <taxon>Spirochaetaceae</taxon>
        <taxon>Spirochaeta</taxon>
    </lineage>
</organism>
<dbReference type="EMBL" id="JNUP01000049">
    <property type="protein sequence ID" value="KGE72656.1"/>
    <property type="molecule type" value="Genomic_DNA"/>
</dbReference>
<dbReference type="Proteomes" id="UP000029692">
    <property type="component" value="Unassembled WGS sequence"/>
</dbReference>
<reference evidence="2 3" key="1">
    <citation type="submission" date="2014-05" db="EMBL/GenBank/DDBJ databases">
        <title>De novo Genome Sequence of Spirocheata sp.</title>
        <authorList>
            <person name="Shivani Y."/>
            <person name="Subhash Y."/>
            <person name="Tushar L."/>
            <person name="Sasikala C."/>
            <person name="Ramana C.V."/>
        </authorList>
    </citation>
    <scope>NUCLEOTIDE SEQUENCE [LARGE SCALE GENOMIC DNA]</scope>
    <source>
        <strain evidence="2 3">JC230</strain>
    </source>
</reference>
<keyword evidence="1" id="KW-0472">Membrane</keyword>
<comment type="caution">
    <text evidence="2">The sequence shown here is derived from an EMBL/GenBank/DDBJ whole genome shotgun (WGS) entry which is preliminary data.</text>
</comment>
<proteinExistence type="predicted"/>
<keyword evidence="3" id="KW-1185">Reference proteome</keyword>
<evidence type="ECO:0000256" key="1">
    <source>
        <dbReference type="SAM" id="Phobius"/>
    </source>
</evidence>
<name>A0A098QYP9_9SPIO</name>
<gene>
    <name evidence="2" type="ORF">DC28_06275</name>
</gene>
<dbReference type="RefSeq" id="WP_037546902.1">
    <property type="nucleotide sequence ID" value="NZ_JNUP01000049.1"/>
</dbReference>
<evidence type="ECO:0000313" key="2">
    <source>
        <dbReference type="EMBL" id="KGE72656.1"/>
    </source>
</evidence>
<sequence>MTQTTILRTRDPKHVREFLSLELVPGESPDRQELRLTDMEVRDVFRTCPLLQDGKLATHPTPENPVLYFRDGSKIVGSRILEPRSEEQRITRVYTYPGRVATAVLTFDHRGQMKENRQYISTQTGNSVKIFLDESLVGFLRHEDRAVTLSYKDAQDQWDVEAVEIEHGWRLQTSISGTQTQLVFARPGTAKPLALGLLFLFTLGFIPYYPN</sequence>
<dbReference type="AlphaFoldDB" id="A0A098QYP9"/>
<keyword evidence="1" id="KW-0812">Transmembrane</keyword>
<evidence type="ECO:0000313" key="3">
    <source>
        <dbReference type="Proteomes" id="UP000029692"/>
    </source>
</evidence>